<protein>
    <submittedName>
        <fullName evidence="2">Type II secretion system pilot lipoprotein GspS-beta</fullName>
    </submittedName>
</protein>
<keyword evidence="3" id="KW-1185">Reference proteome</keyword>
<dbReference type="RefSeq" id="WP_255389954.1">
    <property type="nucleotide sequence ID" value="NZ_CP101508.1"/>
</dbReference>
<dbReference type="PROSITE" id="PS51257">
    <property type="entry name" value="PROKAR_LIPOPROTEIN"/>
    <property type="match status" value="1"/>
</dbReference>
<proteinExistence type="predicted"/>
<keyword evidence="2" id="KW-0449">Lipoprotein</keyword>
<evidence type="ECO:0000256" key="1">
    <source>
        <dbReference type="SAM" id="SignalP"/>
    </source>
</evidence>
<organism evidence="2 3">
    <name type="scientific">Photobacterium atrarenae</name>
    <dbReference type="NCBI Taxonomy" id="865757"/>
    <lineage>
        <taxon>Bacteria</taxon>
        <taxon>Pseudomonadati</taxon>
        <taxon>Pseudomonadota</taxon>
        <taxon>Gammaproteobacteria</taxon>
        <taxon>Vibrionales</taxon>
        <taxon>Vibrionaceae</taxon>
        <taxon>Photobacterium</taxon>
    </lineage>
</organism>
<keyword evidence="1" id="KW-0732">Signal</keyword>
<dbReference type="EMBL" id="CP101508">
    <property type="protein sequence ID" value="UTV28637.1"/>
    <property type="molecule type" value="Genomic_DNA"/>
</dbReference>
<name>A0ABY5GHE8_9GAMM</name>
<evidence type="ECO:0000313" key="2">
    <source>
        <dbReference type="EMBL" id="UTV28637.1"/>
    </source>
</evidence>
<dbReference type="InterPro" id="IPR016502">
    <property type="entry name" value="T2SSS_2"/>
</dbReference>
<feature type="chain" id="PRO_5046840191" evidence="1">
    <location>
        <begin position="21"/>
        <end position="128"/>
    </location>
</feature>
<reference evidence="2" key="1">
    <citation type="submission" date="2022-07" db="EMBL/GenBank/DDBJ databases">
        <title>Genome sequencing of Photobacterium atrarenae GJH2-4.</title>
        <authorList>
            <person name="Park S.-J."/>
        </authorList>
    </citation>
    <scope>NUCLEOTIDE SEQUENCE</scope>
    <source>
        <strain evidence="2">GJH2-4</strain>
    </source>
</reference>
<sequence>MLKKVFASLAIFLLAGCASNPDDVAKALAKSRATAINNKAPYNKIGEYQVMKAQAREKTVEITILYGGGGKVAPSVAAKNAAVNYCRNEELTPLFDEGLNYRILIMDMRGRTMVEQPVYAEYCQSLAK</sequence>
<dbReference type="Gene3D" id="3.30.300.250">
    <property type="match status" value="1"/>
</dbReference>
<accession>A0ABY5GHE8</accession>
<feature type="signal peptide" evidence="1">
    <location>
        <begin position="1"/>
        <end position="20"/>
    </location>
</feature>
<dbReference type="Pfam" id="PF16549">
    <property type="entry name" value="T2SSS_2"/>
    <property type="match status" value="1"/>
</dbReference>
<evidence type="ECO:0000313" key="3">
    <source>
        <dbReference type="Proteomes" id="UP001057998"/>
    </source>
</evidence>
<dbReference type="Proteomes" id="UP001057998">
    <property type="component" value="Chromosome 1"/>
</dbReference>
<gene>
    <name evidence="2" type="primary">gspS2</name>
    <name evidence="2" type="ORF">NNL38_05155</name>
</gene>